<name>A0A562IQG3_9ACTN</name>
<dbReference type="PROSITE" id="PS51257">
    <property type="entry name" value="PROKAR_LIPOPROTEIN"/>
    <property type="match status" value="1"/>
</dbReference>
<feature type="compositionally biased region" description="Low complexity" evidence="1">
    <location>
        <begin position="44"/>
        <end position="62"/>
    </location>
</feature>
<dbReference type="InterPro" id="IPR019606">
    <property type="entry name" value="GerMN"/>
</dbReference>
<reference evidence="4 5" key="1">
    <citation type="submission" date="2019-07" db="EMBL/GenBank/DDBJ databases">
        <title>R&amp;d 2014.</title>
        <authorList>
            <person name="Klenk H.-P."/>
        </authorList>
    </citation>
    <scope>NUCLEOTIDE SEQUENCE [LARGE SCALE GENOMIC DNA]</scope>
    <source>
        <strain evidence="4 5">DSM 45764</strain>
    </source>
</reference>
<feature type="domain" description="GerMN" evidence="3">
    <location>
        <begin position="94"/>
        <end position="183"/>
    </location>
</feature>
<feature type="chain" id="PRO_5039276949" evidence="2">
    <location>
        <begin position="26"/>
        <end position="207"/>
    </location>
</feature>
<evidence type="ECO:0000256" key="1">
    <source>
        <dbReference type="SAM" id="MobiDB-lite"/>
    </source>
</evidence>
<dbReference type="EMBL" id="VLKF01000001">
    <property type="protein sequence ID" value="TWH73110.1"/>
    <property type="molecule type" value="Genomic_DNA"/>
</dbReference>
<feature type="region of interest" description="Disordered" evidence="1">
    <location>
        <begin position="35"/>
        <end position="64"/>
    </location>
</feature>
<comment type="caution">
    <text evidence="4">The sequence shown here is derived from an EMBL/GenBank/DDBJ whole genome shotgun (WGS) entry which is preliminary data.</text>
</comment>
<keyword evidence="2" id="KW-0732">Signal</keyword>
<gene>
    <name evidence="4" type="ORF">JD78_01633</name>
</gene>
<organism evidence="4 5">
    <name type="scientific">Modestobacter roseus</name>
    <dbReference type="NCBI Taxonomy" id="1181884"/>
    <lineage>
        <taxon>Bacteria</taxon>
        <taxon>Bacillati</taxon>
        <taxon>Actinomycetota</taxon>
        <taxon>Actinomycetes</taxon>
        <taxon>Geodermatophilales</taxon>
        <taxon>Geodermatophilaceae</taxon>
        <taxon>Modestobacter</taxon>
    </lineage>
</organism>
<dbReference type="RefSeq" id="WP_153361179.1">
    <property type="nucleotide sequence ID" value="NZ_ML762503.1"/>
</dbReference>
<protein>
    <submittedName>
        <fullName evidence="4">Sporulation and spore germination protein</fullName>
    </submittedName>
</protein>
<sequence length="207" mass="21024">MSPHRRLAPLTLALPLALAVPLALVSCGVPTGGPPEAIPSSEVPSALASPSTPPSSSVPAQPGTEQPHVYLVTAEDVLVPRPREVPAGGTADRLADLLRDLTEGPTRAERDDQLSTALPPGTELALADLSGSTATISFENDVDAPSGRDSRRTVAQIVLTATSVAGVDEVLLSRDGLPVEAPLPSGELSSAPLTAADYAALLTAPPT</sequence>
<accession>A0A562IQG3</accession>
<evidence type="ECO:0000313" key="5">
    <source>
        <dbReference type="Proteomes" id="UP000321490"/>
    </source>
</evidence>
<dbReference type="Pfam" id="PF10646">
    <property type="entry name" value="Germane"/>
    <property type="match status" value="1"/>
</dbReference>
<dbReference type="Proteomes" id="UP000321490">
    <property type="component" value="Unassembled WGS sequence"/>
</dbReference>
<evidence type="ECO:0000256" key="2">
    <source>
        <dbReference type="SAM" id="SignalP"/>
    </source>
</evidence>
<keyword evidence="5" id="KW-1185">Reference proteome</keyword>
<dbReference type="OrthoDB" id="3774064at2"/>
<proteinExistence type="predicted"/>
<feature type="signal peptide" evidence="2">
    <location>
        <begin position="1"/>
        <end position="25"/>
    </location>
</feature>
<dbReference type="AlphaFoldDB" id="A0A562IQG3"/>
<evidence type="ECO:0000313" key="4">
    <source>
        <dbReference type="EMBL" id="TWH73110.1"/>
    </source>
</evidence>
<evidence type="ECO:0000259" key="3">
    <source>
        <dbReference type="SMART" id="SM00909"/>
    </source>
</evidence>
<dbReference type="SMART" id="SM00909">
    <property type="entry name" value="Germane"/>
    <property type="match status" value="1"/>
</dbReference>